<evidence type="ECO:0000259" key="2">
    <source>
        <dbReference type="Pfam" id="PF02371"/>
    </source>
</evidence>
<dbReference type="Pfam" id="PF02371">
    <property type="entry name" value="Transposase_20"/>
    <property type="match status" value="1"/>
</dbReference>
<proteinExistence type="predicted"/>
<feature type="domain" description="Transposase IS116/IS110/IS902 C-terminal" evidence="2">
    <location>
        <begin position="296"/>
        <end position="343"/>
    </location>
</feature>
<dbReference type="OrthoDB" id="556865at2"/>
<name>A0A1Z4LXR3_9CYAN</name>
<dbReference type="InterPro" id="IPR003346">
    <property type="entry name" value="Transposase_20"/>
</dbReference>
<reference evidence="3 4" key="1">
    <citation type="submission" date="2017-06" db="EMBL/GenBank/DDBJ databases">
        <title>Genome sequencing of cyanobaciteial culture collection at National Institute for Environmental Studies (NIES).</title>
        <authorList>
            <person name="Hirose Y."/>
            <person name="Shimura Y."/>
            <person name="Fujisawa T."/>
            <person name="Nakamura Y."/>
            <person name="Kawachi M."/>
        </authorList>
    </citation>
    <scope>NUCLEOTIDE SEQUENCE [LARGE SCALE GENOMIC DNA]</scope>
    <source>
        <strain evidence="3 4">NIES-267</strain>
    </source>
</reference>
<dbReference type="Proteomes" id="UP000218418">
    <property type="component" value="Chromosome"/>
</dbReference>
<dbReference type="InterPro" id="IPR047650">
    <property type="entry name" value="Transpos_IS110"/>
</dbReference>
<feature type="domain" description="Transposase IS110-like N-terminal" evidence="1">
    <location>
        <begin position="7"/>
        <end position="163"/>
    </location>
</feature>
<sequence length="398" mass="46014">MNVIRVLGIDVSKRSVSTCLLKQKPSNPRQFYYKYTFQCFNADASGIKGILDLKPDLAVIEPTGTNYSKLWVKVLGENGVTIKFVDHNKLRKYREFHLELPDKDDNADALALACYFFDYSSPSRYLTIRDATTSQLRELILRLNHLNRVQSPIINRLRQDLAWQFPEVALTQSSRSRSGDIPLLWGWLAKERNSKKYDLKYMDSVGLGLNNTVRKHAARLCDLLREEYEIEDKIKELLLLPKYIPYIKTFENFGFGIRTQALILSQIFPLSNFLNDDGTPIVEFHQSKDNPKKQSKRRLSERRFQKILGLAPTQESSGDKKKSKVVGSQLCRKAFWLWVFTHVEPAKYRTNQITQKLGAIIDKEKTGGRPVRKIRSRICVKACKMLFNQLVASLIEYN</sequence>
<organism evidence="3 4">
    <name type="scientific">Calothrix parasitica NIES-267</name>
    <dbReference type="NCBI Taxonomy" id="1973488"/>
    <lineage>
        <taxon>Bacteria</taxon>
        <taxon>Bacillati</taxon>
        <taxon>Cyanobacteriota</taxon>
        <taxon>Cyanophyceae</taxon>
        <taxon>Nostocales</taxon>
        <taxon>Calotrichaceae</taxon>
        <taxon>Calothrix</taxon>
    </lineage>
</organism>
<dbReference type="GO" id="GO:0004803">
    <property type="term" value="F:transposase activity"/>
    <property type="evidence" value="ECO:0007669"/>
    <property type="project" value="InterPro"/>
</dbReference>
<dbReference type="EMBL" id="AP018227">
    <property type="protein sequence ID" value="BAY86009.1"/>
    <property type="molecule type" value="Genomic_DNA"/>
</dbReference>
<evidence type="ECO:0000259" key="1">
    <source>
        <dbReference type="Pfam" id="PF01548"/>
    </source>
</evidence>
<dbReference type="GO" id="GO:0006313">
    <property type="term" value="P:DNA transposition"/>
    <property type="evidence" value="ECO:0007669"/>
    <property type="project" value="InterPro"/>
</dbReference>
<keyword evidence="4" id="KW-1185">Reference proteome</keyword>
<gene>
    <name evidence="3" type="ORF">NIES267_55150</name>
</gene>
<dbReference type="AlphaFoldDB" id="A0A1Z4LXR3"/>
<evidence type="ECO:0000313" key="3">
    <source>
        <dbReference type="EMBL" id="BAY86009.1"/>
    </source>
</evidence>
<dbReference type="PANTHER" id="PTHR33055">
    <property type="entry name" value="TRANSPOSASE FOR INSERTION SEQUENCE ELEMENT IS1111A"/>
    <property type="match status" value="1"/>
</dbReference>
<dbReference type="Pfam" id="PF01548">
    <property type="entry name" value="DEDD_Tnp_IS110"/>
    <property type="match status" value="1"/>
</dbReference>
<evidence type="ECO:0000313" key="4">
    <source>
        <dbReference type="Proteomes" id="UP000218418"/>
    </source>
</evidence>
<protein>
    <submittedName>
        <fullName evidence="3">Uncharacterized protein</fullName>
    </submittedName>
</protein>
<dbReference type="InterPro" id="IPR002525">
    <property type="entry name" value="Transp_IS110-like_N"/>
</dbReference>
<accession>A0A1Z4LXR3</accession>
<dbReference type="GO" id="GO:0003677">
    <property type="term" value="F:DNA binding"/>
    <property type="evidence" value="ECO:0007669"/>
    <property type="project" value="InterPro"/>
</dbReference>